<dbReference type="EMBL" id="BNCK01000004">
    <property type="protein sequence ID" value="GHF91498.1"/>
    <property type="molecule type" value="Genomic_DNA"/>
</dbReference>
<evidence type="ECO:0000313" key="7">
    <source>
        <dbReference type="Proteomes" id="UP000623842"/>
    </source>
</evidence>
<sequence>MESLTVKNAIWLVDCKHETNKLVLQKVVRFVKTYQSDLTIVFDQRLRAIEKKYWFNFAESEALEKEWHNSVEKSKNNIVKLLAKSNIDYQTKCLDKGNYRELFKILNEDSLLILQDETTEQRHPIFQQLASIPCHVYIAKKDKWNEQPKVMGAIDPLHENARPFDLDHLIVNHVRALAKHLEAQWYLGHASYVQAAFLKYKKEFDKVHHDGVNAFVDSIGVNRRRVVFLNGLPEDAINKWVKTNEVDITVMGIVARNNWISHLVGSTTVALLQNPPSDMLLIKSMAEDE</sequence>
<reference evidence="6" key="1">
    <citation type="journal article" date="2014" name="Int. J. Syst. Evol. Microbiol.">
        <title>Complete genome sequence of Corynebacterium casei LMG S-19264T (=DSM 44701T), isolated from a smear-ripened cheese.</title>
        <authorList>
            <consortium name="US DOE Joint Genome Institute (JGI-PGF)"/>
            <person name="Walter F."/>
            <person name="Albersmeier A."/>
            <person name="Kalinowski J."/>
            <person name="Ruckert C."/>
        </authorList>
    </citation>
    <scope>NUCLEOTIDE SEQUENCE</scope>
    <source>
        <strain evidence="6">KCTC 42731</strain>
    </source>
</reference>
<organism evidence="6 7">
    <name type="scientific">Thalassotalea marina</name>
    <dbReference type="NCBI Taxonomy" id="1673741"/>
    <lineage>
        <taxon>Bacteria</taxon>
        <taxon>Pseudomonadati</taxon>
        <taxon>Pseudomonadota</taxon>
        <taxon>Gammaproteobacteria</taxon>
        <taxon>Alteromonadales</taxon>
        <taxon>Colwelliaceae</taxon>
        <taxon>Thalassotalea</taxon>
    </lineage>
</organism>
<comment type="similarity">
    <text evidence="2">Belongs to the universal stress protein A family.</text>
</comment>
<dbReference type="Gene3D" id="3.40.50.12370">
    <property type="match status" value="1"/>
</dbReference>
<gene>
    <name evidence="6" type="ORF">GCM10017161_19190</name>
</gene>
<evidence type="ECO:0000313" key="6">
    <source>
        <dbReference type="EMBL" id="GHF91498.1"/>
    </source>
</evidence>
<dbReference type="InterPro" id="IPR006016">
    <property type="entry name" value="UspA"/>
</dbReference>
<evidence type="ECO:0000256" key="4">
    <source>
        <dbReference type="ARBA" id="ARBA00037131"/>
    </source>
</evidence>
<dbReference type="GO" id="GO:0005737">
    <property type="term" value="C:cytoplasm"/>
    <property type="evidence" value="ECO:0007669"/>
    <property type="project" value="UniProtKB-SubCell"/>
</dbReference>
<dbReference type="AlphaFoldDB" id="A0A919BHE3"/>
<keyword evidence="3" id="KW-0963">Cytoplasm</keyword>
<comment type="caution">
    <text evidence="6">The sequence shown here is derived from an EMBL/GenBank/DDBJ whole genome shotgun (WGS) entry which is preliminary data.</text>
</comment>
<evidence type="ECO:0000256" key="2">
    <source>
        <dbReference type="ARBA" id="ARBA00008791"/>
    </source>
</evidence>
<dbReference type="Pfam" id="PF00582">
    <property type="entry name" value="Usp"/>
    <property type="match status" value="1"/>
</dbReference>
<evidence type="ECO:0000256" key="1">
    <source>
        <dbReference type="ARBA" id="ARBA00004496"/>
    </source>
</evidence>
<feature type="domain" description="UspA" evidence="5">
    <location>
        <begin position="206"/>
        <end position="283"/>
    </location>
</feature>
<comment type="function">
    <text evidence="4">Required for resistance to DNA-damaging agents.</text>
</comment>
<evidence type="ECO:0000256" key="3">
    <source>
        <dbReference type="ARBA" id="ARBA00022490"/>
    </source>
</evidence>
<dbReference type="Proteomes" id="UP000623842">
    <property type="component" value="Unassembled WGS sequence"/>
</dbReference>
<reference evidence="6" key="2">
    <citation type="submission" date="2020-09" db="EMBL/GenBank/DDBJ databases">
        <authorList>
            <person name="Sun Q."/>
            <person name="Kim S."/>
        </authorList>
    </citation>
    <scope>NUCLEOTIDE SEQUENCE</scope>
    <source>
        <strain evidence="6">KCTC 42731</strain>
    </source>
</reference>
<comment type="subcellular location">
    <subcellularLocation>
        <location evidence="1">Cytoplasm</location>
    </subcellularLocation>
</comment>
<dbReference type="SUPFAM" id="SSF52402">
    <property type="entry name" value="Adenine nucleotide alpha hydrolases-like"/>
    <property type="match status" value="1"/>
</dbReference>
<protein>
    <submittedName>
        <fullName evidence="6">Universal stress protein</fullName>
    </submittedName>
</protein>
<dbReference type="PANTHER" id="PTHR47892:SF1">
    <property type="entry name" value="UNIVERSAL STRESS PROTEIN E"/>
    <property type="match status" value="1"/>
</dbReference>
<keyword evidence="7" id="KW-1185">Reference proteome</keyword>
<dbReference type="RefSeq" id="WP_189769766.1">
    <property type="nucleotide sequence ID" value="NZ_BNCK01000004.1"/>
</dbReference>
<dbReference type="PANTHER" id="PTHR47892">
    <property type="entry name" value="UNIVERSAL STRESS PROTEIN E"/>
    <property type="match status" value="1"/>
</dbReference>
<evidence type="ECO:0000259" key="5">
    <source>
        <dbReference type="Pfam" id="PF00582"/>
    </source>
</evidence>
<name>A0A919BHE3_9GAMM</name>
<proteinExistence type="inferred from homology"/>
<accession>A0A919BHE3</accession>